<dbReference type="PANTHER" id="PTHR37423:SF2">
    <property type="entry name" value="MEMBRANE-BOUND LYTIC MUREIN TRANSGLYCOSYLASE C"/>
    <property type="match status" value="1"/>
</dbReference>
<evidence type="ECO:0000256" key="1">
    <source>
        <dbReference type="ARBA" id="ARBA00007734"/>
    </source>
</evidence>
<comment type="similarity">
    <text evidence="1">Belongs to the transglycosylase Slt family.</text>
</comment>
<dbReference type="CDD" id="cd00254">
    <property type="entry name" value="LT-like"/>
    <property type="match status" value="1"/>
</dbReference>
<evidence type="ECO:0000313" key="4">
    <source>
        <dbReference type="Proteomes" id="UP000414136"/>
    </source>
</evidence>
<dbReference type="InterPro" id="IPR008258">
    <property type="entry name" value="Transglycosylase_SLT_dom_1"/>
</dbReference>
<keyword evidence="4" id="KW-1185">Reference proteome</keyword>
<dbReference type="PANTHER" id="PTHR37423">
    <property type="entry name" value="SOLUBLE LYTIC MUREIN TRANSGLYCOSYLASE-RELATED"/>
    <property type="match status" value="1"/>
</dbReference>
<dbReference type="OrthoDB" id="9815002at2"/>
<proteinExistence type="inferred from homology"/>
<dbReference type="Pfam" id="PF01464">
    <property type="entry name" value="SLT"/>
    <property type="match status" value="1"/>
</dbReference>
<name>A0A5E5APK6_9BURK</name>
<dbReference type="RefSeq" id="WP_150627337.1">
    <property type="nucleotide sequence ID" value="NZ_CABPSQ010000013.1"/>
</dbReference>
<protein>
    <submittedName>
        <fullName evidence="3">Transglycosylase</fullName>
    </submittedName>
</protein>
<dbReference type="EMBL" id="CABPSQ010000013">
    <property type="protein sequence ID" value="VVE74050.1"/>
    <property type="molecule type" value="Genomic_DNA"/>
</dbReference>
<dbReference type="InterPro" id="IPR023346">
    <property type="entry name" value="Lysozyme-like_dom_sf"/>
</dbReference>
<dbReference type="AlphaFoldDB" id="A0A5E5APK6"/>
<sequence>MPIDDLYADTTDSFLRTSDQFPTPTPRADVGTSIGSITRAVGRGLGQGGATLFGAASDLAAGATEAYVDPTLSAGAALNPGAAELVDRRVNDAVAKSRAGQLFESRLGNAAYDLADTFKANPSDTSRVDQIVQGAVSGLTQIIPAAVLGGPLAGAAVGAASLGMGRAEELKREGVDVGTRSAVGAVSGAFAAAGAVLPVAGSTLAQTAALIGVGGPGMAIGQGYAERAILRNADYKSLADQIDPLDPVNIGAATLMAAAFGGGTHAIRAVRERSGGPMAPPPDLAAMPVAERKALPYNHASLDAYATQVAQQNGVPPAFLLFIKNAGERSNSNQVSSAGAKGVMQFIDDTWKAYGKGGDPTDPVASINAAGAYARDLLNRYNGNVRAAAAEYNGGVSQAKRVMAGLEPNKPETAAYVKRLDNYRVSPDEMRFTPTGEQVDAALTMYGRRMLDDAHPFGISDVDAFNTHQALTDFAVRQMNAGAFPDVARYITETDSLRAQALDGMIADAENGYQTLAGQAAQLADPGAVTAARNEIAAMGTRPGDAEVRALTEQIQQQGTKFKDAQRQASKQVEQMQADFDARLERLQGAISRNAEAQRATNALASAESNLASLREQRAAFDVPATKRTPIADYVRQVAEAYRADTMAPRASRAVLDAWISEAGAPVHVAPRVDLIRQGGQDAAPTLPETATTTEANLRALQDAEPETRVHVDADRGQVEGTIGDVMKVIDDEHAAAIEDSKLFEVAANCFISRGI</sequence>
<feature type="domain" description="Transglycosylase SLT" evidence="2">
    <location>
        <begin position="306"/>
        <end position="402"/>
    </location>
</feature>
<evidence type="ECO:0000313" key="3">
    <source>
        <dbReference type="EMBL" id="VVE74050.1"/>
    </source>
</evidence>
<organism evidence="3 4">
    <name type="scientific">Pandoraea captiosa</name>
    <dbReference type="NCBI Taxonomy" id="2508302"/>
    <lineage>
        <taxon>Bacteria</taxon>
        <taxon>Pseudomonadati</taxon>
        <taxon>Pseudomonadota</taxon>
        <taxon>Betaproteobacteria</taxon>
        <taxon>Burkholderiales</taxon>
        <taxon>Burkholderiaceae</taxon>
        <taxon>Pandoraea</taxon>
    </lineage>
</organism>
<dbReference type="SUPFAM" id="SSF53955">
    <property type="entry name" value="Lysozyme-like"/>
    <property type="match status" value="1"/>
</dbReference>
<gene>
    <name evidence="3" type="ORF">PCA31118_04669</name>
</gene>
<evidence type="ECO:0000259" key="2">
    <source>
        <dbReference type="Pfam" id="PF01464"/>
    </source>
</evidence>
<dbReference type="Proteomes" id="UP000414136">
    <property type="component" value="Unassembled WGS sequence"/>
</dbReference>
<dbReference type="Gene3D" id="1.10.530.10">
    <property type="match status" value="1"/>
</dbReference>
<reference evidence="3 4" key="1">
    <citation type="submission" date="2019-08" db="EMBL/GenBank/DDBJ databases">
        <authorList>
            <person name="Peeters C."/>
        </authorList>
    </citation>
    <scope>NUCLEOTIDE SEQUENCE [LARGE SCALE GENOMIC DNA]</scope>
    <source>
        <strain evidence="3 4">LMG 31118</strain>
    </source>
</reference>
<accession>A0A5E5APK6</accession>